<dbReference type="InterPro" id="IPR041492">
    <property type="entry name" value="HAD_2"/>
</dbReference>
<protein>
    <submittedName>
        <fullName evidence="1">Putative phosphatase</fullName>
    </submittedName>
</protein>
<dbReference type="OrthoDB" id="9792518at2"/>
<dbReference type="RefSeq" id="WP_009148609.1">
    <property type="nucleotide sequence ID" value="NZ_CP121471.1"/>
</dbReference>
<dbReference type="PANTHER" id="PTHR43434:SF13">
    <property type="entry name" value="PHOSPHOGLYCOLATE PHOSPHATASE"/>
    <property type="match status" value="1"/>
</dbReference>
<dbReference type="InterPro" id="IPR050155">
    <property type="entry name" value="HAD-like_hydrolase_sf"/>
</dbReference>
<dbReference type="HOGENOM" id="CLU_045011_19_3_6"/>
<dbReference type="Gene3D" id="1.10.150.240">
    <property type="entry name" value="Putative phosphatase, domain 2"/>
    <property type="match status" value="1"/>
</dbReference>
<dbReference type="GO" id="GO:0005829">
    <property type="term" value="C:cytosol"/>
    <property type="evidence" value="ECO:0007669"/>
    <property type="project" value="TreeGrafter"/>
</dbReference>
<dbReference type="STRING" id="631362.Thi970DRAFT_02266"/>
<dbReference type="SUPFAM" id="SSF56784">
    <property type="entry name" value="HAD-like"/>
    <property type="match status" value="1"/>
</dbReference>
<dbReference type="Proteomes" id="UP000002964">
    <property type="component" value="Unassembled WGS sequence"/>
</dbReference>
<reference evidence="1 2" key="2">
    <citation type="submission" date="2011-11" db="EMBL/GenBank/DDBJ databases">
        <authorList>
            <consortium name="US DOE Joint Genome Institute"/>
            <person name="Lucas S."/>
            <person name="Han J."/>
            <person name="Lapidus A."/>
            <person name="Cheng J.-F."/>
            <person name="Goodwin L."/>
            <person name="Pitluck S."/>
            <person name="Peters L."/>
            <person name="Ovchinnikova G."/>
            <person name="Zhang X."/>
            <person name="Detter J.C."/>
            <person name="Han C."/>
            <person name="Tapia R."/>
            <person name="Land M."/>
            <person name="Hauser L."/>
            <person name="Kyrpides N."/>
            <person name="Ivanova N."/>
            <person name="Pagani I."/>
            <person name="Vogl K."/>
            <person name="Liu Z."/>
            <person name="Overmann J."/>
            <person name="Frigaard N.-U."/>
            <person name="Bryant D."/>
            <person name="Woyke T."/>
        </authorList>
    </citation>
    <scope>NUCLEOTIDE SEQUENCE [LARGE SCALE GENOMIC DNA]</scope>
    <source>
        <strain evidence="1 2">970</strain>
    </source>
</reference>
<dbReference type="InterPro" id="IPR036412">
    <property type="entry name" value="HAD-like_sf"/>
</dbReference>
<dbReference type="SFLD" id="SFLDG01129">
    <property type="entry name" value="C1.5:_HAD__Beta-PGM__Phosphata"/>
    <property type="match status" value="1"/>
</dbReference>
<accession>H8YZ98</accession>
<evidence type="ECO:0000313" key="1">
    <source>
        <dbReference type="EMBL" id="EIC22025.1"/>
    </source>
</evidence>
<dbReference type="AlphaFoldDB" id="H8YZ98"/>
<dbReference type="PANTHER" id="PTHR43434">
    <property type="entry name" value="PHOSPHOGLYCOLATE PHOSPHATASE"/>
    <property type="match status" value="1"/>
</dbReference>
<dbReference type="InterPro" id="IPR023214">
    <property type="entry name" value="HAD_sf"/>
</dbReference>
<reference evidence="2" key="1">
    <citation type="submission" date="2011-06" db="EMBL/GenBank/DDBJ databases">
        <authorList>
            <consortium name="US DOE Joint Genome Institute (JGI-PGF)"/>
            <person name="Lucas S."/>
            <person name="Han J."/>
            <person name="Lapidus A."/>
            <person name="Cheng J.-F."/>
            <person name="Goodwin L."/>
            <person name="Pitluck S."/>
            <person name="Peters L."/>
            <person name="Land M.L."/>
            <person name="Hauser L."/>
            <person name="Vogl K."/>
            <person name="Liu Z."/>
            <person name="Overmann J."/>
            <person name="Frigaard N.-U."/>
            <person name="Bryant D.A."/>
            <person name="Woyke T.J."/>
        </authorList>
    </citation>
    <scope>NUCLEOTIDE SEQUENCE [LARGE SCALE GENOMIC DNA]</scope>
    <source>
        <strain evidence="2">970</strain>
    </source>
</reference>
<proteinExistence type="predicted"/>
<gene>
    <name evidence="1" type="ORF">Thi970DRAFT_02266</name>
</gene>
<dbReference type="Gene3D" id="3.40.50.1000">
    <property type="entry name" value="HAD superfamily/HAD-like"/>
    <property type="match status" value="1"/>
</dbReference>
<keyword evidence="2" id="KW-1185">Reference proteome</keyword>
<dbReference type="GO" id="GO:0006281">
    <property type="term" value="P:DNA repair"/>
    <property type="evidence" value="ECO:0007669"/>
    <property type="project" value="TreeGrafter"/>
</dbReference>
<dbReference type="InterPro" id="IPR023198">
    <property type="entry name" value="PGP-like_dom2"/>
</dbReference>
<dbReference type="Pfam" id="PF13419">
    <property type="entry name" value="HAD_2"/>
    <property type="match status" value="1"/>
</dbReference>
<dbReference type="SFLD" id="SFLDS00003">
    <property type="entry name" value="Haloacid_Dehalogenase"/>
    <property type="match status" value="1"/>
</dbReference>
<dbReference type="eggNOG" id="COG0546">
    <property type="taxonomic scope" value="Bacteria"/>
</dbReference>
<dbReference type="GO" id="GO:0008967">
    <property type="term" value="F:phosphoglycolate phosphatase activity"/>
    <property type="evidence" value="ECO:0007669"/>
    <property type="project" value="TreeGrafter"/>
</dbReference>
<organism evidence="1 2">
    <name type="scientific">Thiorhodovibrio frisius</name>
    <dbReference type="NCBI Taxonomy" id="631362"/>
    <lineage>
        <taxon>Bacteria</taxon>
        <taxon>Pseudomonadati</taxon>
        <taxon>Pseudomonadota</taxon>
        <taxon>Gammaproteobacteria</taxon>
        <taxon>Chromatiales</taxon>
        <taxon>Chromatiaceae</taxon>
        <taxon>Thiorhodovibrio</taxon>
    </lineage>
</organism>
<name>H8YZ98_9GAMM</name>
<dbReference type="EMBL" id="JH603169">
    <property type="protein sequence ID" value="EIC22025.1"/>
    <property type="molecule type" value="Genomic_DNA"/>
</dbReference>
<evidence type="ECO:0000313" key="2">
    <source>
        <dbReference type="Proteomes" id="UP000002964"/>
    </source>
</evidence>
<sequence length="243" mass="26223">MSGSRDCGPVSWRFGLVALDFDGTLADSYAWLVSALNRLAPRYGFRAVSPAEEAELRQLGAAAILRRLDIALWKRPLLARALRRLMAREIHQVRLFPGVADLLCTLGSSGLPLAIVSSNSRGNIAAVLGESQLGLFECVESGLGLGGKATRLRALRRRYRLEPGRLLYIGDEMRDLQAARAAGAASGAVSWGYNDPSALRTLEPEYLFTQPREIGRLVSGLSGVSDASLDTSALDQALAEKEL</sequence>